<accession>A0ABD5NNL1</accession>
<name>A0ABD5NNL1_9EURY</name>
<dbReference type="PANTHER" id="PTHR31118:SF32">
    <property type="entry name" value="KYNURENINE FORMAMIDASE"/>
    <property type="match status" value="1"/>
</dbReference>
<evidence type="ECO:0000313" key="1">
    <source>
        <dbReference type="EMBL" id="MFC3958268.1"/>
    </source>
</evidence>
<dbReference type="Pfam" id="PF04199">
    <property type="entry name" value="Cyclase"/>
    <property type="match status" value="1"/>
</dbReference>
<protein>
    <submittedName>
        <fullName evidence="1">Cyclase family protein</fullName>
        <ecNumber evidence="1">3.5.-.-</ecNumber>
    </submittedName>
</protein>
<keyword evidence="1" id="KW-0378">Hydrolase</keyword>
<dbReference type="InterPro" id="IPR037175">
    <property type="entry name" value="KFase_sf"/>
</dbReference>
<organism evidence="1 2">
    <name type="scientific">Halovivax cerinus</name>
    <dbReference type="NCBI Taxonomy" id="1487865"/>
    <lineage>
        <taxon>Archaea</taxon>
        <taxon>Methanobacteriati</taxon>
        <taxon>Methanobacteriota</taxon>
        <taxon>Stenosarchaea group</taxon>
        <taxon>Halobacteria</taxon>
        <taxon>Halobacteriales</taxon>
        <taxon>Natrialbaceae</taxon>
        <taxon>Halovivax</taxon>
    </lineage>
</organism>
<comment type="caution">
    <text evidence="1">The sequence shown here is derived from an EMBL/GenBank/DDBJ whole genome shotgun (WGS) entry which is preliminary data.</text>
</comment>
<dbReference type="SUPFAM" id="SSF102198">
    <property type="entry name" value="Putative cyclase"/>
    <property type="match status" value="1"/>
</dbReference>
<sequence length="221" mass="23750">MVTYDLSQQIRDGMPVYPGDPTSTVRPLATVPDDGYRVTGLELDSHTGTHVDAPAHMLETGRSIDEYDPATFRFAALVADLAPLASRASITAEQLRRAVAPCSLDGVDLLVIRTGWDDHWGSDRYFDHPSLTADAAAQIVDWGCHVGVDAPSVDPTPTDRAGADDPDGYPAHQILFEADRLIVENLRGLDRLPTGESFVVHAYPLPIARGDGAPVRAVASV</sequence>
<dbReference type="RefSeq" id="WP_256531382.1">
    <property type="nucleotide sequence ID" value="NZ_CP101824.1"/>
</dbReference>
<dbReference type="Gene3D" id="3.50.30.50">
    <property type="entry name" value="Putative cyclase"/>
    <property type="match status" value="1"/>
</dbReference>
<reference evidence="1 2" key="1">
    <citation type="journal article" date="2019" name="Int. J. Syst. Evol. Microbiol.">
        <title>The Global Catalogue of Microorganisms (GCM) 10K type strain sequencing project: providing services to taxonomists for standard genome sequencing and annotation.</title>
        <authorList>
            <consortium name="The Broad Institute Genomics Platform"/>
            <consortium name="The Broad Institute Genome Sequencing Center for Infectious Disease"/>
            <person name="Wu L."/>
            <person name="Ma J."/>
        </authorList>
    </citation>
    <scope>NUCLEOTIDE SEQUENCE [LARGE SCALE GENOMIC DNA]</scope>
    <source>
        <strain evidence="1 2">IBRC-M 10256</strain>
    </source>
</reference>
<gene>
    <name evidence="1" type="ORF">ACFOUR_07790</name>
</gene>
<dbReference type="EC" id="3.5.-.-" evidence="1"/>
<dbReference type="Proteomes" id="UP001595846">
    <property type="component" value="Unassembled WGS sequence"/>
</dbReference>
<dbReference type="EMBL" id="JBHSAQ010000003">
    <property type="protein sequence ID" value="MFC3958268.1"/>
    <property type="molecule type" value="Genomic_DNA"/>
</dbReference>
<evidence type="ECO:0000313" key="2">
    <source>
        <dbReference type="Proteomes" id="UP001595846"/>
    </source>
</evidence>
<keyword evidence="2" id="KW-1185">Reference proteome</keyword>
<dbReference type="AlphaFoldDB" id="A0ABD5NNL1"/>
<dbReference type="GO" id="GO:0016787">
    <property type="term" value="F:hydrolase activity"/>
    <property type="evidence" value="ECO:0007669"/>
    <property type="project" value="UniProtKB-KW"/>
</dbReference>
<dbReference type="GeneID" id="73904116"/>
<dbReference type="PANTHER" id="PTHR31118">
    <property type="entry name" value="CYCLASE-LIKE PROTEIN 2"/>
    <property type="match status" value="1"/>
</dbReference>
<proteinExistence type="predicted"/>
<dbReference type="InterPro" id="IPR007325">
    <property type="entry name" value="KFase/CYL"/>
</dbReference>